<organism evidence="1 2">
    <name type="scientific">Manihot esculenta</name>
    <name type="common">Cassava</name>
    <name type="synonym">Jatropha manihot</name>
    <dbReference type="NCBI Taxonomy" id="3983"/>
    <lineage>
        <taxon>Eukaryota</taxon>
        <taxon>Viridiplantae</taxon>
        <taxon>Streptophyta</taxon>
        <taxon>Embryophyta</taxon>
        <taxon>Tracheophyta</taxon>
        <taxon>Spermatophyta</taxon>
        <taxon>Magnoliopsida</taxon>
        <taxon>eudicotyledons</taxon>
        <taxon>Gunneridae</taxon>
        <taxon>Pentapetalae</taxon>
        <taxon>rosids</taxon>
        <taxon>fabids</taxon>
        <taxon>Malpighiales</taxon>
        <taxon>Euphorbiaceae</taxon>
        <taxon>Crotonoideae</taxon>
        <taxon>Manihoteae</taxon>
        <taxon>Manihot</taxon>
    </lineage>
</organism>
<dbReference type="EMBL" id="CM004402">
    <property type="protein sequence ID" value="KAG8635666.1"/>
    <property type="molecule type" value="Genomic_DNA"/>
</dbReference>
<accession>A0ACB7GAB0</accession>
<comment type="caution">
    <text evidence="1">The sequence shown here is derived from an EMBL/GenBank/DDBJ whole genome shotgun (WGS) entry which is preliminary data.</text>
</comment>
<gene>
    <name evidence="1" type="ORF">MANES_16G057281v8</name>
</gene>
<keyword evidence="2" id="KW-1185">Reference proteome</keyword>
<proteinExistence type="predicted"/>
<evidence type="ECO:0000313" key="2">
    <source>
        <dbReference type="Proteomes" id="UP000091857"/>
    </source>
</evidence>
<name>A0ACB7GAB0_MANES</name>
<evidence type="ECO:0000313" key="1">
    <source>
        <dbReference type="EMBL" id="KAG8635666.1"/>
    </source>
</evidence>
<reference evidence="2" key="1">
    <citation type="journal article" date="2016" name="Nat. Biotechnol.">
        <title>Sequencing wild and cultivated cassava and related species reveals extensive interspecific hybridization and genetic diversity.</title>
        <authorList>
            <person name="Bredeson J.V."/>
            <person name="Lyons J.B."/>
            <person name="Prochnik S.E."/>
            <person name="Wu G.A."/>
            <person name="Ha C.M."/>
            <person name="Edsinger-Gonzales E."/>
            <person name="Grimwood J."/>
            <person name="Schmutz J."/>
            <person name="Rabbi I.Y."/>
            <person name="Egesi C."/>
            <person name="Nauluvula P."/>
            <person name="Lebot V."/>
            <person name="Ndunguru J."/>
            <person name="Mkamilo G."/>
            <person name="Bart R.S."/>
            <person name="Setter T.L."/>
            <person name="Gleadow R.M."/>
            <person name="Kulakow P."/>
            <person name="Ferguson M.E."/>
            <person name="Rounsley S."/>
            <person name="Rokhsar D.S."/>
        </authorList>
    </citation>
    <scope>NUCLEOTIDE SEQUENCE [LARGE SCALE GENOMIC DNA]</scope>
    <source>
        <strain evidence="2">cv. AM560-2</strain>
    </source>
</reference>
<protein>
    <submittedName>
        <fullName evidence="1">Uncharacterized protein</fullName>
    </submittedName>
</protein>
<dbReference type="Proteomes" id="UP000091857">
    <property type="component" value="Chromosome 16"/>
</dbReference>
<sequence>MRRTDIPQINKPTEEITKRGQSAVSGETQQINRERGKEIDRERFVTLFSRSTGKRTLKEDKQSMVGANTQQIDGKEVYGRRLTIDVKEKEINGI</sequence>